<sequence length="175" mass="20231">MSTNKLTFLFILNFTRKNITKNKNSLNRPSNEELFEIPSSLIQDDTPISTVFNSVESNQIKAASSNNSNENTQMRGKGRPKKVDSVQKAEIFIFFGYSYFFGILKFRIKKIRSKNFLLQLTKLHNLTIRSLKLDEFPQFPIDTCSNNSFGIDYPSDQREIKKEQSLNNLAKNFSK</sequence>
<evidence type="ECO:0000313" key="2">
    <source>
        <dbReference type="Proteomes" id="UP000276133"/>
    </source>
</evidence>
<dbReference type="Proteomes" id="UP000276133">
    <property type="component" value="Unassembled WGS sequence"/>
</dbReference>
<evidence type="ECO:0000313" key="1">
    <source>
        <dbReference type="EMBL" id="RNA06679.1"/>
    </source>
</evidence>
<accession>A0A3M7Q612</accession>
<organism evidence="1 2">
    <name type="scientific">Brachionus plicatilis</name>
    <name type="common">Marine rotifer</name>
    <name type="synonym">Brachionus muelleri</name>
    <dbReference type="NCBI Taxonomy" id="10195"/>
    <lineage>
        <taxon>Eukaryota</taxon>
        <taxon>Metazoa</taxon>
        <taxon>Spiralia</taxon>
        <taxon>Gnathifera</taxon>
        <taxon>Rotifera</taxon>
        <taxon>Eurotatoria</taxon>
        <taxon>Monogononta</taxon>
        <taxon>Pseudotrocha</taxon>
        <taxon>Ploima</taxon>
        <taxon>Brachionidae</taxon>
        <taxon>Brachionus</taxon>
    </lineage>
</organism>
<comment type="caution">
    <text evidence="1">The sequence shown here is derived from an EMBL/GenBank/DDBJ whole genome shotgun (WGS) entry which is preliminary data.</text>
</comment>
<dbReference type="EMBL" id="REGN01007315">
    <property type="protein sequence ID" value="RNA06679.1"/>
    <property type="molecule type" value="Genomic_DNA"/>
</dbReference>
<name>A0A3M7Q612_BRAPC</name>
<dbReference type="AlphaFoldDB" id="A0A3M7Q612"/>
<keyword evidence="2" id="KW-1185">Reference proteome</keyword>
<gene>
    <name evidence="1" type="ORF">BpHYR1_038449</name>
</gene>
<proteinExistence type="predicted"/>
<protein>
    <submittedName>
        <fullName evidence="1">Uncharacterized protein</fullName>
    </submittedName>
</protein>
<reference evidence="1 2" key="1">
    <citation type="journal article" date="2018" name="Sci. Rep.">
        <title>Genomic signatures of local adaptation to the degree of environmental predictability in rotifers.</title>
        <authorList>
            <person name="Franch-Gras L."/>
            <person name="Hahn C."/>
            <person name="Garcia-Roger E.M."/>
            <person name="Carmona M.J."/>
            <person name="Serra M."/>
            <person name="Gomez A."/>
        </authorList>
    </citation>
    <scope>NUCLEOTIDE SEQUENCE [LARGE SCALE GENOMIC DNA]</scope>
    <source>
        <strain evidence="1">HYR1</strain>
    </source>
</reference>
<dbReference type="OrthoDB" id="10544811at2759"/>